<dbReference type="NCBIfam" id="NF033544">
    <property type="entry name" value="transpos_IS1249"/>
    <property type="match status" value="1"/>
</dbReference>
<name>A0A5R9B2M6_9MICC</name>
<dbReference type="GO" id="GO:0006313">
    <property type="term" value="P:DNA transposition"/>
    <property type="evidence" value="ECO:0007669"/>
    <property type="project" value="InterPro"/>
</dbReference>
<dbReference type="OrthoDB" id="9793302at2"/>
<sequence>MLASSAECVLCGGRVKKFGRTAAGAQRFRCAECGSTSSSRVRRDDVARRHELEAFLSWLTGKHTQAEAGKTAGISARSFRRRISWCWSISPRIPVTGEIYDQVQLDGIYIGSWCCLIAISPAGVIGYQWCDTEKRAAWEALLARFPAPAVVVTDGGTGLLSARKYAWPYTRVQRCLVHIQRNVRTYLTTRPRTLPGKELRQLSLALTRITTTTQATAWLAALSDFHQRYRGFIYARTYRGQHTGPVPGWVRPGQKSWFTHDRLRKAYMLLERCAKHHELFTYLDASFDCEVASTTNRIEGGINAQLRLLLRHHRGLPEEHMRRAVEWFLYLRSEDPSPPHRLIEKRHYRPQPKNPIPEEEPIGPELYGHATTAEEGLWNRSGWAGRTH</sequence>
<comment type="function">
    <text evidence="1">Required for the transposition of the insertion element.</text>
</comment>
<dbReference type="Pfam" id="PF00872">
    <property type="entry name" value="Transposase_mut"/>
    <property type="match status" value="1"/>
</dbReference>
<dbReference type="PROSITE" id="PS01007">
    <property type="entry name" value="TRANSPOSASE_MUTATOR"/>
    <property type="match status" value="1"/>
</dbReference>
<keyword evidence="4" id="KW-0238">DNA-binding</keyword>
<organism evidence="6 7">
    <name type="scientific">Nesterenkonia salmonea</name>
    <dbReference type="NCBI Taxonomy" id="1804987"/>
    <lineage>
        <taxon>Bacteria</taxon>
        <taxon>Bacillati</taxon>
        <taxon>Actinomycetota</taxon>
        <taxon>Actinomycetes</taxon>
        <taxon>Micrococcales</taxon>
        <taxon>Micrococcaceae</taxon>
        <taxon>Nesterenkonia</taxon>
    </lineage>
</organism>
<evidence type="ECO:0000256" key="5">
    <source>
        <dbReference type="ARBA" id="ARBA00023172"/>
    </source>
</evidence>
<accession>A0A5R9B2M6</accession>
<dbReference type="EMBL" id="VAVZ01000101">
    <property type="protein sequence ID" value="TLP90351.1"/>
    <property type="molecule type" value="Genomic_DNA"/>
</dbReference>
<evidence type="ECO:0000256" key="2">
    <source>
        <dbReference type="ARBA" id="ARBA00010961"/>
    </source>
</evidence>
<evidence type="ECO:0000256" key="1">
    <source>
        <dbReference type="ARBA" id="ARBA00002190"/>
    </source>
</evidence>
<comment type="caution">
    <text evidence="6">The sequence shown here is derived from an EMBL/GenBank/DDBJ whole genome shotgun (WGS) entry which is preliminary data.</text>
</comment>
<dbReference type="InterPro" id="IPR048004">
    <property type="entry name" value="IS1249_transpos"/>
</dbReference>
<evidence type="ECO:0000313" key="7">
    <source>
        <dbReference type="Proteomes" id="UP000310458"/>
    </source>
</evidence>
<reference evidence="6 7" key="1">
    <citation type="submission" date="2019-05" db="EMBL/GenBank/DDBJ databases">
        <title>Nesterenkonia sp. GY074 isolated from the Southern Atlantic Ocean.</title>
        <authorList>
            <person name="Zhang G."/>
        </authorList>
    </citation>
    <scope>NUCLEOTIDE SEQUENCE [LARGE SCALE GENOMIC DNA]</scope>
    <source>
        <strain evidence="6 7">GY074</strain>
    </source>
</reference>
<keyword evidence="3" id="KW-0815">Transposition</keyword>
<comment type="similarity">
    <text evidence="2">Belongs to the transposase mutator family.</text>
</comment>
<evidence type="ECO:0000256" key="3">
    <source>
        <dbReference type="ARBA" id="ARBA00022578"/>
    </source>
</evidence>
<evidence type="ECO:0000256" key="4">
    <source>
        <dbReference type="ARBA" id="ARBA00023125"/>
    </source>
</evidence>
<dbReference type="Proteomes" id="UP000310458">
    <property type="component" value="Unassembled WGS sequence"/>
</dbReference>
<dbReference type="GO" id="GO:0003677">
    <property type="term" value="F:DNA binding"/>
    <property type="evidence" value="ECO:0007669"/>
    <property type="project" value="UniProtKB-KW"/>
</dbReference>
<evidence type="ECO:0000313" key="6">
    <source>
        <dbReference type="EMBL" id="TLP90351.1"/>
    </source>
</evidence>
<dbReference type="RefSeq" id="WP_138254417.1">
    <property type="nucleotide sequence ID" value="NZ_VAVZ01000101.1"/>
</dbReference>
<dbReference type="AlphaFoldDB" id="A0A5R9B2M6"/>
<dbReference type="InterPro" id="IPR001207">
    <property type="entry name" value="Transposase_mutator"/>
</dbReference>
<keyword evidence="7" id="KW-1185">Reference proteome</keyword>
<gene>
    <name evidence="6" type="ORF">FEF26_15445</name>
</gene>
<dbReference type="GO" id="GO:0004803">
    <property type="term" value="F:transposase activity"/>
    <property type="evidence" value="ECO:0007669"/>
    <property type="project" value="InterPro"/>
</dbReference>
<protein>
    <submittedName>
        <fullName evidence="6">IS1249 family transposase</fullName>
    </submittedName>
</protein>
<keyword evidence="5" id="KW-0233">DNA recombination</keyword>
<proteinExistence type="inferred from homology"/>